<comment type="caution">
    <text evidence="2">The sequence shown here is derived from an EMBL/GenBank/DDBJ whole genome shotgun (WGS) entry which is preliminary data.</text>
</comment>
<sequence length="699" mass="77434">MPPTRKRRRENEPTSEEGRQTGACSPSLKRQNRGLSTSETSNLGVAVPEEATSSQLQGSGHFGVAQNERSSSSAAQVTQDISSDMDPEHESEAERLLQGEASSENVGRRHPHSVDVQGNDQNLHAQLSTTATTGTSAAERSESGFPSALLSRSDVHIAGISMMDTHSDSSGTGAAAAVEGLSLEDVEVWGGLSEAEVRRQINLLNALEQRRNRSETPSLPQTPTSPRVGIPLLQRELFGTSPASLHPVSPSHLLAGFNSPSGRADNLGPSVKQCPLVPPRTPPRFSSYPPVLPSTPSVAEGTTSFSRPTISPHPAFSPHFAASTSRNLYSNSEDKPIRVASDPQFSPIQTTKSREHLRDDPIQTRRIALSSESYPFLAYQEQLLFEKQKSRDAAFQAQESVTDNIQYNASNFPQQGTDVGDLAYSLYDDLPQGLRGILLARRNNLDSAQIRERELMQEAARLHLQRGNIDKGKESANILYEAGAAPSLLDPVHQRLLSHPALIDGNSAEYDSTWRYSASKKCIEATVPMAYWMNNPNTQPVSTSDPFFKNFPSDPMEANLTRSGRVQMVHVRLKTPEFHRVKTDDEKRAFLVKRKKIHRKQDWTRRPNVDLERGWYRKYRNRTRDEDVYDYYPAALDQDVDSFARLLRRNVPNTSNVMGSNPTDILNQYYMDIGMEEGDPGDTIAGPSKQKPGEELKKN</sequence>
<proteinExistence type="predicted"/>
<feature type="compositionally biased region" description="Polar residues" evidence="1">
    <location>
        <begin position="67"/>
        <end position="82"/>
    </location>
</feature>
<dbReference type="AlphaFoldDB" id="A0AAV9XLU1"/>
<dbReference type="EMBL" id="JAVHJO010000002">
    <property type="protein sequence ID" value="KAK6542914.1"/>
    <property type="molecule type" value="Genomic_DNA"/>
</dbReference>
<reference evidence="2 3" key="1">
    <citation type="submission" date="2019-10" db="EMBL/GenBank/DDBJ databases">
        <authorList>
            <person name="Palmer J.M."/>
        </authorList>
    </citation>
    <scope>NUCLEOTIDE SEQUENCE [LARGE SCALE GENOMIC DNA]</scope>
    <source>
        <strain evidence="2 3">TWF694</strain>
    </source>
</reference>
<keyword evidence="3" id="KW-1185">Reference proteome</keyword>
<evidence type="ECO:0000313" key="3">
    <source>
        <dbReference type="Proteomes" id="UP001365542"/>
    </source>
</evidence>
<organism evidence="2 3">
    <name type="scientific">Orbilia ellipsospora</name>
    <dbReference type="NCBI Taxonomy" id="2528407"/>
    <lineage>
        <taxon>Eukaryota</taxon>
        <taxon>Fungi</taxon>
        <taxon>Dikarya</taxon>
        <taxon>Ascomycota</taxon>
        <taxon>Pezizomycotina</taxon>
        <taxon>Orbiliomycetes</taxon>
        <taxon>Orbiliales</taxon>
        <taxon>Orbiliaceae</taxon>
        <taxon>Orbilia</taxon>
    </lineage>
</organism>
<name>A0AAV9XLU1_9PEZI</name>
<feature type="compositionally biased region" description="Polar residues" evidence="1">
    <location>
        <begin position="33"/>
        <end position="43"/>
    </location>
</feature>
<protein>
    <submittedName>
        <fullName evidence="2">Uncharacterized protein</fullName>
    </submittedName>
</protein>
<feature type="compositionally biased region" description="Basic and acidic residues" evidence="1">
    <location>
        <begin position="86"/>
        <end position="97"/>
    </location>
</feature>
<feature type="region of interest" description="Disordered" evidence="1">
    <location>
        <begin position="1"/>
        <end position="120"/>
    </location>
</feature>
<feature type="compositionally biased region" description="Polar residues" evidence="1">
    <location>
        <begin position="215"/>
        <end position="225"/>
    </location>
</feature>
<feature type="compositionally biased region" description="Basic and acidic residues" evidence="1">
    <location>
        <begin position="9"/>
        <end position="19"/>
    </location>
</feature>
<feature type="region of interest" description="Disordered" evidence="1">
    <location>
        <begin position="208"/>
        <end position="228"/>
    </location>
</feature>
<dbReference type="Proteomes" id="UP001365542">
    <property type="component" value="Unassembled WGS sequence"/>
</dbReference>
<feature type="compositionally biased region" description="Polar residues" evidence="1">
    <location>
        <begin position="294"/>
        <end position="306"/>
    </location>
</feature>
<feature type="region of interest" description="Disordered" evidence="1">
    <location>
        <begin position="676"/>
        <end position="699"/>
    </location>
</feature>
<evidence type="ECO:0000256" key="1">
    <source>
        <dbReference type="SAM" id="MobiDB-lite"/>
    </source>
</evidence>
<accession>A0AAV9XLU1</accession>
<evidence type="ECO:0000313" key="2">
    <source>
        <dbReference type="EMBL" id="KAK6542914.1"/>
    </source>
</evidence>
<feature type="region of interest" description="Disordered" evidence="1">
    <location>
        <begin position="286"/>
        <end position="306"/>
    </location>
</feature>
<gene>
    <name evidence="2" type="ORF">TWF694_006852</name>
</gene>